<feature type="transmembrane region" description="Helical" evidence="1">
    <location>
        <begin position="25"/>
        <end position="44"/>
    </location>
</feature>
<reference evidence="2" key="1">
    <citation type="journal article" date="2014" name="Int. J. Syst. Evol. Microbiol.">
        <title>Complete genome of a new Firmicutes species belonging to the dominant human colonic microbiota ('Ruminococcus bicirculans') reveals two chromosomes and a selective capacity to utilize plant glucans.</title>
        <authorList>
            <consortium name="NISC Comparative Sequencing Program"/>
            <person name="Wegmann U."/>
            <person name="Louis P."/>
            <person name="Goesmann A."/>
            <person name="Henrissat B."/>
            <person name="Duncan S.H."/>
            <person name="Flint H.J."/>
        </authorList>
    </citation>
    <scope>NUCLEOTIDE SEQUENCE</scope>
    <source>
        <strain evidence="2">NBRC 103408</strain>
    </source>
</reference>
<accession>A0ABQ5U0F4</accession>
<dbReference type="RefSeq" id="WP_169559234.1">
    <property type="nucleotide sequence ID" value="NZ_BSNF01000001.1"/>
</dbReference>
<comment type="caution">
    <text evidence="2">The sequence shown here is derived from an EMBL/GenBank/DDBJ whole genome shotgun (WGS) entry which is preliminary data.</text>
</comment>
<evidence type="ECO:0000256" key="1">
    <source>
        <dbReference type="SAM" id="Phobius"/>
    </source>
</evidence>
<dbReference type="EMBL" id="BSNF01000001">
    <property type="protein sequence ID" value="GLQ05218.1"/>
    <property type="molecule type" value="Genomic_DNA"/>
</dbReference>
<reference evidence="2" key="2">
    <citation type="submission" date="2023-01" db="EMBL/GenBank/DDBJ databases">
        <title>Draft genome sequence of Sneathiella chinensis strain NBRC 103408.</title>
        <authorList>
            <person name="Sun Q."/>
            <person name="Mori K."/>
        </authorList>
    </citation>
    <scope>NUCLEOTIDE SEQUENCE</scope>
    <source>
        <strain evidence="2">NBRC 103408</strain>
    </source>
</reference>
<evidence type="ECO:0000313" key="2">
    <source>
        <dbReference type="EMBL" id="GLQ05218.1"/>
    </source>
</evidence>
<keyword evidence="3" id="KW-1185">Reference proteome</keyword>
<dbReference type="Pfam" id="PF10095">
    <property type="entry name" value="DUF2333"/>
    <property type="match status" value="1"/>
</dbReference>
<evidence type="ECO:0000313" key="3">
    <source>
        <dbReference type="Proteomes" id="UP001161409"/>
    </source>
</evidence>
<keyword evidence="1" id="KW-1133">Transmembrane helix</keyword>
<dbReference type="Proteomes" id="UP001161409">
    <property type="component" value="Unassembled WGS sequence"/>
</dbReference>
<name>A0ABQ5U0F4_9PROT</name>
<keyword evidence="1" id="KW-0812">Transmembrane</keyword>
<organism evidence="2 3">
    <name type="scientific">Sneathiella chinensis</name>
    <dbReference type="NCBI Taxonomy" id="349750"/>
    <lineage>
        <taxon>Bacteria</taxon>
        <taxon>Pseudomonadati</taxon>
        <taxon>Pseudomonadota</taxon>
        <taxon>Alphaproteobacteria</taxon>
        <taxon>Sneathiellales</taxon>
        <taxon>Sneathiellaceae</taxon>
        <taxon>Sneathiella</taxon>
    </lineage>
</organism>
<proteinExistence type="predicted"/>
<keyword evidence="1" id="KW-0472">Membrane</keyword>
<protein>
    <recommendedName>
        <fullName evidence="4">DUF2333 domain-containing protein</fullName>
    </recommendedName>
</protein>
<evidence type="ECO:0008006" key="4">
    <source>
        <dbReference type="Google" id="ProtNLM"/>
    </source>
</evidence>
<sequence length="322" mass="35815">MSEIGTGGSPVKTRGTRLGRGGRKIAYGLVLAILLYYVGGMIWIHKIDDDLKFTPSEENRVAGGSQTVAMVAGLIDREINDNRWTANDPFFMPAALLDNMPNYQQGIVSALARFTFELTDQIGRTRGSSQTDPDLQEAAGLLQYSGTKWVWDPTVSLLPTAASEKQYEKARVSLNSYNRRLAEGRAVFEKRGDNLLATLDRIALDIGSSTATIDKHIAETSGAYIDFQADDLFYGFKGQGYAYYMILQGLSQDYEGLIRERELGNAWSQMLDSFRSVVELDPMVISNAKTDGQLFPNHLTAQGFYLLRARTQLREISNILLK</sequence>
<dbReference type="InterPro" id="IPR016936">
    <property type="entry name" value="UCP029693"/>
</dbReference>
<gene>
    <name evidence="2" type="ORF">GCM10007924_04390</name>
</gene>